<dbReference type="AlphaFoldDB" id="A0A498K3I0"/>
<evidence type="ECO:0000256" key="1">
    <source>
        <dbReference type="SAM" id="MobiDB-lite"/>
    </source>
</evidence>
<dbReference type="GO" id="GO:1900034">
    <property type="term" value="P:regulation of cellular response to heat"/>
    <property type="evidence" value="ECO:0007669"/>
    <property type="project" value="InterPro"/>
</dbReference>
<name>A0A498K3I0_MALDO</name>
<keyword evidence="3" id="KW-1185">Reference proteome</keyword>
<dbReference type="EMBL" id="RDQH01000330">
    <property type="protein sequence ID" value="RXI01956.1"/>
    <property type="molecule type" value="Genomic_DNA"/>
</dbReference>
<protein>
    <submittedName>
        <fullName evidence="2">Uncharacterized protein</fullName>
    </submittedName>
</protein>
<proteinExistence type="predicted"/>
<dbReference type="Proteomes" id="UP000290289">
    <property type="component" value="Chromosome 4"/>
</dbReference>
<gene>
    <name evidence="2" type="ORF">DVH24_015305</name>
</gene>
<dbReference type="PANTHER" id="PTHR33704">
    <property type="entry name" value="PROTEIN HEAT INTOLERANT 4-RELATED"/>
    <property type="match status" value="1"/>
</dbReference>
<organism evidence="2 3">
    <name type="scientific">Malus domestica</name>
    <name type="common">Apple</name>
    <name type="synonym">Pyrus malus</name>
    <dbReference type="NCBI Taxonomy" id="3750"/>
    <lineage>
        <taxon>Eukaryota</taxon>
        <taxon>Viridiplantae</taxon>
        <taxon>Streptophyta</taxon>
        <taxon>Embryophyta</taxon>
        <taxon>Tracheophyta</taxon>
        <taxon>Spermatophyta</taxon>
        <taxon>Magnoliopsida</taxon>
        <taxon>eudicotyledons</taxon>
        <taxon>Gunneridae</taxon>
        <taxon>Pentapetalae</taxon>
        <taxon>rosids</taxon>
        <taxon>fabids</taxon>
        <taxon>Rosales</taxon>
        <taxon>Rosaceae</taxon>
        <taxon>Amygdaloideae</taxon>
        <taxon>Maleae</taxon>
        <taxon>Malus</taxon>
    </lineage>
</organism>
<feature type="region of interest" description="Disordered" evidence="1">
    <location>
        <begin position="1"/>
        <end position="49"/>
    </location>
</feature>
<feature type="compositionally biased region" description="Basic residues" evidence="1">
    <location>
        <begin position="1"/>
        <end position="11"/>
    </location>
</feature>
<feature type="compositionally biased region" description="Basic and acidic residues" evidence="1">
    <location>
        <begin position="37"/>
        <end position="49"/>
    </location>
</feature>
<dbReference type="InterPro" id="IPR039313">
    <property type="entry name" value="HIT4"/>
</dbReference>
<evidence type="ECO:0000313" key="3">
    <source>
        <dbReference type="Proteomes" id="UP000290289"/>
    </source>
</evidence>
<evidence type="ECO:0000313" key="2">
    <source>
        <dbReference type="EMBL" id="RXI01956.1"/>
    </source>
</evidence>
<sequence length="312" mass="36624">MEKGGSAKRKASQMPEFEDKKFTRPLQKRVKTSQPKPKPEPEHLEVEEEPRNLKDLWKSAFPVMTSWWELDRLYSKFDWDFSNLEREFVQGGKLHHEIHGENNKKNVYVFVTTEPHIVEGPPSYKCESIPVVVAISSLSPPSQELAYKITDLSRPGGREEAIIPMKEMKMGWIPYIPMDKRDAQVERLTKHSLKIYYLGCKQRKAALERLERGRYLKIQYSVPYIVDHNSVEEENEQDFEVELPAAEHAREEQKEARRPAFAKMREEMARELALAKNMRIYKFYPVQTPRTPPVEKKLAKINNYCRDADEVF</sequence>
<reference evidence="2 3" key="1">
    <citation type="submission" date="2018-10" db="EMBL/GenBank/DDBJ databases">
        <title>A high-quality apple genome assembly.</title>
        <authorList>
            <person name="Hu J."/>
        </authorList>
    </citation>
    <scope>NUCLEOTIDE SEQUENCE [LARGE SCALE GENOMIC DNA]</scope>
    <source>
        <strain evidence="3">cv. HFTH1</strain>
        <tissue evidence="2">Young leaf</tissue>
    </source>
</reference>
<accession>A0A498K3I0</accession>
<dbReference type="PANTHER" id="PTHR33704:SF1">
    <property type="entry name" value="PROTEIN HEAT INTOLERANT 4-RELATED"/>
    <property type="match status" value="1"/>
</dbReference>
<comment type="caution">
    <text evidence="2">The sequence shown here is derived from an EMBL/GenBank/DDBJ whole genome shotgun (WGS) entry which is preliminary data.</text>
</comment>